<keyword evidence="5" id="KW-0699">rRNA-binding</keyword>
<dbReference type="EMBL" id="VMFF01000082">
    <property type="protein sequence ID" value="TSC64893.1"/>
    <property type="molecule type" value="Genomic_DNA"/>
</dbReference>
<evidence type="ECO:0000313" key="8">
    <source>
        <dbReference type="EMBL" id="TSC64893.1"/>
    </source>
</evidence>
<dbReference type="InterPro" id="IPR041988">
    <property type="entry name" value="Ribosomal_uL24_KOW"/>
</dbReference>
<dbReference type="InterPro" id="IPR008991">
    <property type="entry name" value="Translation_prot_SH3-like_sf"/>
</dbReference>
<keyword evidence="5" id="KW-0694">RNA-binding</keyword>
<dbReference type="GO" id="GO:0006412">
    <property type="term" value="P:translation"/>
    <property type="evidence" value="ECO:0007669"/>
    <property type="project" value="UniProtKB-UniRule"/>
</dbReference>
<dbReference type="Gene3D" id="2.30.30.30">
    <property type="match status" value="1"/>
</dbReference>
<dbReference type="PANTHER" id="PTHR12903">
    <property type="entry name" value="MITOCHONDRIAL RIBOSOMAL PROTEIN L24"/>
    <property type="match status" value="1"/>
</dbReference>
<dbReference type="HAMAP" id="MF_01326_B">
    <property type="entry name" value="Ribosomal_uL24_B"/>
    <property type="match status" value="1"/>
</dbReference>
<dbReference type="GO" id="GO:0003735">
    <property type="term" value="F:structural constituent of ribosome"/>
    <property type="evidence" value="ECO:0007669"/>
    <property type="project" value="InterPro"/>
</dbReference>
<dbReference type="Pfam" id="PF17136">
    <property type="entry name" value="ribosomal_L24"/>
    <property type="match status" value="1"/>
</dbReference>
<organism evidence="8 9">
    <name type="scientific">Candidatus Doudnabacteria bacterium Gr01-1014_77</name>
    <dbReference type="NCBI Taxonomy" id="2017133"/>
    <lineage>
        <taxon>Bacteria</taxon>
        <taxon>Candidatus Doudnaibacteriota</taxon>
    </lineage>
</organism>
<feature type="domain" description="KOW" evidence="7">
    <location>
        <begin position="9"/>
        <end position="36"/>
    </location>
</feature>
<dbReference type="Proteomes" id="UP000319613">
    <property type="component" value="Unassembled WGS sequence"/>
</dbReference>
<evidence type="ECO:0000256" key="2">
    <source>
        <dbReference type="ARBA" id="ARBA00022980"/>
    </source>
</evidence>
<keyword evidence="3 5" id="KW-0687">Ribonucleoprotein</keyword>
<dbReference type="InterPro" id="IPR057264">
    <property type="entry name" value="Ribosomal_uL24_C"/>
</dbReference>
<dbReference type="SUPFAM" id="SSF50104">
    <property type="entry name" value="Translation proteins SH3-like domain"/>
    <property type="match status" value="1"/>
</dbReference>
<dbReference type="Pfam" id="PF00467">
    <property type="entry name" value="KOW"/>
    <property type="match status" value="1"/>
</dbReference>
<dbReference type="InterPro" id="IPR005825">
    <property type="entry name" value="Ribosomal_uL24_CS"/>
</dbReference>
<keyword evidence="2 5" id="KW-0689">Ribosomal protein</keyword>
<dbReference type="GO" id="GO:1990904">
    <property type="term" value="C:ribonucleoprotein complex"/>
    <property type="evidence" value="ECO:0007669"/>
    <property type="project" value="UniProtKB-KW"/>
</dbReference>
<dbReference type="NCBIfam" id="TIGR01079">
    <property type="entry name" value="rplX_bact"/>
    <property type="match status" value="1"/>
</dbReference>
<dbReference type="InterPro" id="IPR003256">
    <property type="entry name" value="Ribosomal_uL24"/>
</dbReference>
<gene>
    <name evidence="5" type="primary">rplX</name>
    <name evidence="8" type="ORF">G01um101477_678</name>
</gene>
<evidence type="ECO:0000256" key="6">
    <source>
        <dbReference type="RuleBase" id="RU003477"/>
    </source>
</evidence>
<protein>
    <recommendedName>
        <fullName evidence="4 5">Large ribosomal subunit protein uL24</fullName>
    </recommendedName>
</protein>
<dbReference type="SMART" id="SM00739">
    <property type="entry name" value="KOW"/>
    <property type="match status" value="1"/>
</dbReference>
<evidence type="ECO:0000256" key="3">
    <source>
        <dbReference type="ARBA" id="ARBA00023274"/>
    </source>
</evidence>
<sequence>MFTVIKNTNLKKGDNVAVLAGKDKGKTGKVISVDRKTMRVTVEAINMHTRFEKKHTGKPGQKISFPAPMSASKLILVCPNCAKGTRIGHQILENGKKQRICKKCKKAI</sequence>
<comment type="caution">
    <text evidence="8">The sequence shown here is derived from an EMBL/GenBank/DDBJ whole genome shotgun (WGS) entry which is preliminary data.</text>
</comment>
<accession>A0A554J990</accession>
<name>A0A554J990_9BACT</name>
<reference evidence="8 9" key="1">
    <citation type="submission" date="2017-07" db="EMBL/GenBank/DDBJ databases">
        <title>Mechanisms for carbon and nitrogen cycling indicate functional differentiation within the Candidate Phyla Radiation.</title>
        <authorList>
            <person name="Danczak R.E."/>
            <person name="Johnston M.D."/>
            <person name="Kenah C."/>
            <person name="Slattery M."/>
            <person name="Wrighton K.C."/>
            <person name="Wilkins M.J."/>
        </authorList>
    </citation>
    <scope>NUCLEOTIDE SEQUENCE [LARGE SCALE GENOMIC DNA]</scope>
    <source>
        <strain evidence="8">Gr01-1014_77</strain>
    </source>
</reference>
<evidence type="ECO:0000256" key="5">
    <source>
        <dbReference type="HAMAP-Rule" id="MF_01326"/>
    </source>
</evidence>
<dbReference type="GO" id="GO:0005840">
    <property type="term" value="C:ribosome"/>
    <property type="evidence" value="ECO:0007669"/>
    <property type="project" value="UniProtKB-KW"/>
</dbReference>
<comment type="function">
    <text evidence="5">One of two assembly initiator proteins, it binds directly to the 5'-end of the 23S rRNA, where it nucleates assembly of the 50S subunit.</text>
</comment>
<dbReference type="InterPro" id="IPR014722">
    <property type="entry name" value="Rib_uL2_dom2"/>
</dbReference>
<evidence type="ECO:0000256" key="1">
    <source>
        <dbReference type="ARBA" id="ARBA00010618"/>
    </source>
</evidence>
<evidence type="ECO:0000313" key="9">
    <source>
        <dbReference type="Proteomes" id="UP000319613"/>
    </source>
</evidence>
<dbReference type="GO" id="GO:0019843">
    <property type="term" value="F:rRNA binding"/>
    <property type="evidence" value="ECO:0007669"/>
    <property type="project" value="UniProtKB-UniRule"/>
</dbReference>
<dbReference type="AlphaFoldDB" id="A0A554J990"/>
<evidence type="ECO:0000259" key="7">
    <source>
        <dbReference type="SMART" id="SM00739"/>
    </source>
</evidence>
<dbReference type="PROSITE" id="PS01108">
    <property type="entry name" value="RIBOSOMAL_L24"/>
    <property type="match status" value="1"/>
</dbReference>
<evidence type="ECO:0000256" key="4">
    <source>
        <dbReference type="ARBA" id="ARBA00035206"/>
    </source>
</evidence>
<dbReference type="InterPro" id="IPR005824">
    <property type="entry name" value="KOW"/>
</dbReference>
<comment type="subunit">
    <text evidence="5">Part of the 50S ribosomal subunit.</text>
</comment>
<dbReference type="CDD" id="cd06089">
    <property type="entry name" value="KOW_RPL26"/>
    <property type="match status" value="1"/>
</dbReference>
<comment type="similarity">
    <text evidence="1 5 6">Belongs to the universal ribosomal protein uL24 family.</text>
</comment>
<proteinExistence type="inferred from homology"/>
<comment type="function">
    <text evidence="5">One of the proteins that surrounds the polypeptide exit tunnel on the outside of the subunit.</text>
</comment>